<name>A0A1W0E483_9MICR</name>
<dbReference type="Proteomes" id="UP000192758">
    <property type="component" value="Unassembled WGS sequence"/>
</dbReference>
<dbReference type="STRING" id="646526.A0A1W0E483"/>
<dbReference type="GO" id="GO:0000032">
    <property type="term" value="P:cell wall mannoprotein biosynthetic process"/>
    <property type="evidence" value="ECO:0007669"/>
    <property type="project" value="TreeGrafter"/>
</dbReference>
<reference evidence="4 5" key="1">
    <citation type="journal article" date="2017" name="Environ. Microbiol.">
        <title>Decay of the glycolytic pathway and adaptation to intranuclear parasitism within Enterocytozoonidae microsporidia.</title>
        <authorList>
            <person name="Wiredu Boakye D."/>
            <person name="Jaroenlak P."/>
            <person name="Prachumwat A."/>
            <person name="Williams T.A."/>
            <person name="Bateman K.S."/>
            <person name="Itsathitphaisarn O."/>
            <person name="Sritunyalucksana K."/>
            <person name="Paszkiewicz K.H."/>
            <person name="Moore K.A."/>
            <person name="Stentiford G.D."/>
            <person name="Williams B.A."/>
        </authorList>
    </citation>
    <scope>NUCLEOTIDE SEQUENCE [LARGE SCALE GENOMIC DNA]</scope>
    <source>
        <strain evidence="4 5">TH1</strain>
    </source>
</reference>
<protein>
    <submittedName>
        <fullName evidence="4">KTR1</fullName>
    </submittedName>
</protein>
<evidence type="ECO:0000256" key="3">
    <source>
        <dbReference type="PIRSR" id="PIRSR018153-1"/>
    </source>
</evidence>
<dbReference type="GO" id="GO:0016020">
    <property type="term" value="C:membrane"/>
    <property type="evidence" value="ECO:0007669"/>
    <property type="project" value="InterPro"/>
</dbReference>
<keyword evidence="5" id="KW-1185">Reference proteome</keyword>
<dbReference type="GO" id="GO:0000026">
    <property type="term" value="F:alpha-1,2-mannosyltransferase activity"/>
    <property type="evidence" value="ECO:0007669"/>
    <property type="project" value="TreeGrafter"/>
</dbReference>
<accession>A0A1W0E483</accession>
<evidence type="ECO:0000256" key="1">
    <source>
        <dbReference type="ARBA" id="ARBA00007677"/>
    </source>
</evidence>
<evidence type="ECO:0000313" key="4">
    <source>
        <dbReference type="EMBL" id="OQS54055.1"/>
    </source>
</evidence>
<dbReference type="Pfam" id="PF01793">
    <property type="entry name" value="Glyco_transf_15"/>
    <property type="match status" value="1"/>
</dbReference>
<dbReference type="PANTHER" id="PTHR31121:SF6">
    <property type="entry name" value="ALPHA-1,2 MANNOSYLTRANSFERASE KTR1"/>
    <property type="match status" value="1"/>
</dbReference>
<dbReference type="EMBL" id="MNPJ01000023">
    <property type="protein sequence ID" value="OQS54055.1"/>
    <property type="molecule type" value="Genomic_DNA"/>
</dbReference>
<dbReference type="GO" id="GO:0005794">
    <property type="term" value="C:Golgi apparatus"/>
    <property type="evidence" value="ECO:0007669"/>
    <property type="project" value="TreeGrafter"/>
</dbReference>
<dbReference type="GO" id="GO:0006487">
    <property type="term" value="P:protein N-linked glycosylation"/>
    <property type="evidence" value="ECO:0007669"/>
    <property type="project" value="TreeGrafter"/>
</dbReference>
<dbReference type="VEuPathDB" id="MicrosporidiaDB:EHP00_1624"/>
<keyword evidence="2" id="KW-0808">Transferase</keyword>
<dbReference type="InterPro" id="IPR002685">
    <property type="entry name" value="Glyco_trans_15"/>
</dbReference>
<evidence type="ECO:0000256" key="2">
    <source>
        <dbReference type="ARBA" id="ARBA00022679"/>
    </source>
</evidence>
<dbReference type="SUPFAM" id="SSF53448">
    <property type="entry name" value="Nucleotide-diphospho-sugar transferases"/>
    <property type="match status" value="1"/>
</dbReference>
<dbReference type="AlphaFoldDB" id="A0A1W0E483"/>
<dbReference type="FunFam" id="3.90.550.10:FF:000051">
    <property type="entry name" value="Alpha-1,2-mannosyltransferase (Ktr4)"/>
    <property type="match status" value="1"/>
</dbReference>
<dbReference type="PIRSF" id="PIRSF018153">
    <property type="entry name" value="Glyco_trans_15"/>
    <property type="match status" value="1"/>
</dbReference>
<comment type="similarity">
    <text evidence="1">Belongs to the glycosyltransferase 15 family.</text>
</comment>
<dbReference type="Gene3D" id="3.90.550.10">
    <property type="entry name" value="Spore Coat Polysaccharide Biosynthesis Protein SpsA, Chain A"/>
    <property type="match status" value="1"/>
</dbReference>
<gene>
    <name evidence="4" type="primary">KTR1</name>
    <name evidence="4" type="ORF">EHP00_1624</name>
</gene>
<proteinExistence type="inferred from homology"/>
<evidence type="ECO:0000313" key="5">
    <source>
        <dbReference type="Proteomes" id="UP000192758"/>
    </source>
</evidence>
<dbReference type="InterPro" id="IPR029044">
    <property type="entry name" value="Nucleotide-diphossugar_trans"/>
</dbReference>
<dbReference type="PANTHER" id="PTHR31121">
    <property type="entry name" value="ALPHA-1,2 MANNOSYLTRANSFERASE KTR1"/>
    <property type="match status" value="1"/>
</dbReference>
<dbReference type="OrthoDB" id="439943at2759"/>
<comment type="caution">
    <text evidence="4">The sequence shown here is derived from an EMBL/GenBank/DDBJ whole genome shotgun (WGS) entry which is preliminary data.</text>
</comment>
<organism evidence="4 5">
    <name type="scientific">Ecytonucleospora hepatopenaei</name>
    <dbReference type="NCBI Taxonomy" id="646526"/>
    <lineage>
        <taxon>Eukaryota</taxon>
        <taxon>Fungi</taxon>
        <taxon>Fungi incertae sedis</taxon>
        <taxon>Microsporidia</taxon>
        <taxon>Enterocytozoonidae</taxon>
        <taxon>Ecytonucleospora</taxon>
    </lineage>
</organism>
<feature type="active site" description="Nucleophile" evidence="3">
    <location>
        <position position="227"/>
    </location>
</feature>
<sequence>MFYIVFIMLCIILYFLGFYAKQNAVILILCRNSDADSISNTLHNFEERFNKVYKYPYVFLNDKEFTEEFKEKLNKVTNNNAEYGKIDTEVWDMPKNINLKTAQKYWKEMVQQRIPYADLLSYHNMCRFFSKSFYKHPLVQKYEYYWRIEPGVKFHCDIDFDVFDVMKNNGYKYSFVITIYEYMATIKTLMKTTAQFLLENNIEEKDNLKFMFDKGKYNGCHFWSNFEVASFDFFRSKVYNDYVDYLERAGGFYYERWGDAPVHSIAASLFLDKKEIHFFNEIGYTHDIFMHCPSNGKNCDCDPGKSVDFTYSSCLPGYLKEQSQVI</sequence>